<dbReference type="GO" id="GO:0035861">
    <property type="term" value="C:site of double-strand break"/>
    <property type="evidence" value="ECO:0007669"/>
    <property type="project" value="TreeGrafter"/>
</dbReference>
<organism evidence="3 4">
    <name type="scientific">Clytia hemisphaerica</name>
    <dbReference type="NCBI Taxonomy" id="252671"/>
    <lineage>
        <taxon>Eukaryota</taxon>
        <taxon>Metazoa</taxon>
        <taxon>Cnidaria</taxon>
        <taxon>Hydrozoa</taxon>
        <taxon>Hydroidolina</taxon>
        <taxon>Leptothecata</taxon>
        <taxon>Obeliida</taxon>
        <taxon>Clytiidae</taxon>
        <taxon>Clytia</taxon>
    </lineage>
</organism>
<keyword evidence="4" id="KW-1185">Reference proteome</keyword>
<feature type="domain" description="Shieldin complex subunit 2 first OB fold" evidence="2">
    <location>
        <begin position="152"/>
        <end position="272"/>
    </location>
</feature>
<dbReference type="InterPro" id="IPR029715">
    <property type="entry name" value="FAM35A"/>
</dbReference>
<evidence type="ECO:0000259" key="2">
    <source>
        <dbReference type="Pfam" id="PF21669"/>
    </source>
</evidence>
<evidence type="ECO:0000313" key="3">
    <source>
        <dbReference type="EnsemblMetazoa" id="CLYHEMP007974.2"/>
    </source>
</evidence>
<accession>A0A7M5VCG4</accession>
<evidence type="ECO:0000313" key="4">
    <source>
        <dbReference type="Proteomes" id="UP000594262"/>
    </source>
</evidence>
<dbReference type="GeneID" id="136811275"/>
<feature type="compositionally biased region" description="Polar residues" evidence="1">
    <location>
        <begin position="122"/>
        <end position="135"/>
    </location>
</feature>
<dbReference type="Proteomes" id="UP000594262">
    <property type="component" value="Unplaced"/>
</dbReference>
<dbReference type="PANTHER" id="PTHR14495">
    <property type="entry name" value="SHIELDIN COMPLEX SUBUNIT 2"/>
    <property type="match status" value="1"/>
</dbReference>
<dbReference type="GO" id="GO:0005634">
    <property type="term" value="C:nucleus"/>
    <property type="evidence" value="ECO:0007669"/>
    <property type="project" value="TreeGrafter"/>
</dbReference>
<protein>
    <recommendedName>
        <fullName evidence="2">Shieldin complex subunit 2 first OB fold domain-containing protein</fullName>
    </recommendedName>
</protein>
<dbReference type="Pfam" id="PF21669">
    <property type="entry name" value="SHLD2_OB1"/>
    <property type="match status" value="1"/>
</dbReference>
<feature type="region of interest" description="Disordered" evidence="1">
    <location>
        <begin position="122"/>
        <end position="141"/>
    </location>
</feature>
<name>A0A7M5VCG4_9CNID</name>
<dbReference type="OrthoDB" id="5963585at2759"/>
<dbReference type="SUPFAM" id="SSF50249">
    <property type="entry name" value="Nucleic acid-binding proteins"/>
    <property type="match status" value="1"/>
</dbReference>
<proteinExistence type="predicted"/>
<dbReference type="InterPro" id="IPR049507">
    <property type="entry name" value="SHLD2_OB1"/>
</dbReference>
<sequence length="596" mass="67992">MVVKSPSVSQVHIFTGAPRLVHNIENDTERHKRRNSVESKWRTIKYTRLELHNHLVERFSQDNDDFSELANSVSINQSQQSCHNLDSIDRTTANKYIDFDQLLTNSETVNLDILLATKVQNQQSDETPLSKTPKTLQKDERQESITKLSDIALTQLKDVKSSEEKVNLVVVILQSTPVRAIAVNHGLDAGSSIDLASVLVGDQTEFYTTISFWGEHSTLVRNVGVGDVVLLTDVMFTATGNRKIGKTTDSSTLCNFKNVNALPKPSKEDKILSSIHRLHHWLHINHSYLFSPSEETIITPSYNSNTTSTKAESDFNERSEKFDLVQARLCNSTQNDSLLEGHYFGYLDLEDTHGLKMRLNITRQQWNHITETTKGESNVVIRATQVNQKLNKYSNKQELYSTNESRIESVESTSNNDHEVFCDGYNVEQVDFLDHDGSIVCSRDNSNVHLPFENIENTVFESCMFCFYAVRKGIVSHNKGSVKVRYCPKCGKEYKIHLMFIKIKVRFQRSKVIHFGDTRPQMINAILPYDITAENFKESILSGQYGILSEDFQQNLKADLVMLYSKFYALKLTKETEEFSMVFSDDIFTVKEMSSI</sequence>
<dbReference type="GO" id="GO:0010569">
    <property type="term" value="P:regulation of double-strand break repair via homologous recombination"/>
    <property type="evidence" value="ECO:0007669"/>
    <property type="project" value="TreeGrafter"/>
</dbReference>
<dbReference type="EnsemblMetazoa" id="CLYHEMT007974.2">
    <property type="protein sequence ID" value="CLYHEMP007974.2"/>
    <property type="gene ID" value="CLYHEMG007974"/>
</dbReference>
<evidence type="ECO:0000256" key="1">
    <source>
        <dbReference type="SAM" id="MobiDB-lite"/>
    </source>
</evidence>
<reference evidence="3" key="1">
    <citation type="submission" date="2021-01" db="UniProtKB">
        <authorList>
            <consortium name="EnsemblMetazoa"/>
        </authorList>
    </citation>
    <scope>IDENTIFICATION</scope>
</reference>
<dbReference type="InterPro" id="IPR012340">
    <property type="entry name" value="NA-bd_OB-fold"/>
</dbReference>
<dbReference type="Gene3D" id="2.40.50.140">
    <property type="entry name" value="Nucleic acid-binding proteins"/>
    <property type="match status" value="1"/>
</dbReference>
<dbReference type="AlphaFoldDB" id="A0A7M5VCG4"/>
<dbReference type="RefSeq" id="XP_066923989.1">
    <property type="nucleotide sequence ID" value="XM_067067888.1"/>
</dbReference>
<dbReference type="PANTHER" id="PTHR14495:SF2">
    <property type="entry name" value="SHIELDIN COMPLEX SUBUNIT 2"/>
    <property type="match status" value="1"/>
</dbReference>
<dbReference type="EnsemblMetazoa" id="CLYHEMT007974.3">
    <property type="protein sequence ID" value="CLYHEMP007974.3"/>
    <property type="gene ID" value="CLYHEMG007974"/>
</dbReference>